<dbReference type="InterPro" id="IPR011042">
    <property type="entry name" value="6-blade_b-propeller_TolB-like"/>
</dbReference>
<dbReference type="AlphaFoldDB" id="A0A437LYV4"/>
<dbReference type="Pfam" id="PF08450">
    <property type="entry name" value="SGL"/>
    <property type="match status" value="1"/>
</dbReference>
<feature type="domain" description="SMP-30/Gluconolactonase/LRE-like region" evidence="4">
    <location>
        <begin position="18"/>
        <end position="259"/>
    </location>
</feature>
<dbReference type="GO" id="GO:0005509">
    <property type="term" value="F:calcium ion binding"/>
    <property type="evidence" value="ECO:0007669"/>
    <property type="project" value="TreeGrafter"/>
</dbReference>
<dbReference type="InterPro" id="IPR005511">
    <property type="entry name" value="SMP-30"/>
</dbReference>
<evidence type="ECO:0000256" key="2">
    <source>
        <dbReference type="PIRSR" id="PIRSR605511-1"/>
    </source>
</evidence>
<dbReference type="PANTHER" id="PTHR10907">
    <property type="entry name" value="REGUCALCIN"/>
    <property type="match status" value="1"/>
</dbReference>
<feature type="binding site" evidence="3">
    <location>
        <position position="201"/>
    </location>
    <ligand>
        <name>a divalent metal cation</name>
        <dbReference type="ChEBI" id="CHEBI:60240"/>
    </ligand>
</feature>
<evidence type="ECO:0000313" key="5">
    <source>
        <dbReference type="EMBL" id="RVT90600.1"/>
    </source>
</evidence>
<sequence length="294" mass="31746">MSETMDFRLVLDLQAGVAESPLWDAARDLLWLCDIPARRLLAYAPSSARVTEHRFPEVVASLGLCRSGRLVVAQKRSVLLFDPETGRSEPLAELDDEPDCNRLNDGKVGPDGHFWVGSMNNLPDKTPSGALYRISPSGKVERKLEGFTISNGLAWSPDGTRLYHADTRGPWIDTWDFDATRGEITNRRRLATVPNEEGRPDGGACDAQGNYWSAGASAGCINVFTPTGALARKLAFPVPAPTMPCFAGPGLDTLFVTSLREGKPAEMLQAYPAMGGLFRLDGVPAGSPVALFDA</sequence>
<dbReference type="EMBL" id="SACL01000013">
    <property type="protein sequence ID" value="RVT90600.1"/>
    <property type="molecule type" value="Genomic_DNA"/>
</dbReference>
<reference evidence="5 6" key="1">
    <citation type="submission" date="2019-01" db="EMBL/GenBank/DDBJ databases">
        <authorList>
            <person name="Chen W.-M."/>
        </authorList>
    </citation>
    <scope>NUCLEOTIDE SEQUENCE [LARGE SCALE GENOMIC DNA]</scope>
    <source>
        <strain evidence="5 6">CCP-6</strain>
    </source>
</reference>
<dbReference type="InterPro" id="IPR013658">
    <property type="entry name" value="SGL"/>
</dbReference>
<evidence type="ECO:0000256" key="1">
    <source>
        <dbReference type="ARBA" id="ARBA00008853"/>
    </source>
</evidence>
<name>A0A437LYV4_9PROT</name>
<dbReference type="GO" id="GO:0004341">
    <property type="term" value="F:gluconolactonase activity"/>
    <property type="evidence" value="ECO:0007669"/>
    <property type="project" value="TreeGrafter"/>
</dbReference>
<feature type="binding site" evidence="3">
    <location>
        <position position="19"/>
    </location>
    <ligand>
        <name>a divalent metal cation</name>
        <dbReference type="ChEBI" id="CHEBI:60240"/>
    </ligand>
</feature>
<gene>
    <name evidence="5" type="ORF">EOD42_23495</name>
</gene>
<protein>
    <submittedName>
        <fullName evidence="5">SMP-30/gluconolactonase/LRE family protein</fullName>
    </submittedName>
</protein>
<evidence type="ECO:0000256" key="3">
    <source>
        <dbReference type="PIRSR" id="PIRSR605511-2"/>
    </source>
</evidence>
<proteinExistence type="inferred from homology"/>
<comment type="caution">
    <text evidence="5">The sequence shown here is derived from an EMBL/GenBank/DDBJ whole genome shotgun (WGS) entry which is preliminary data.</text>
</comment>
<feature type="binding site" evidence="3">
    <location>
        <position position="104"/>
    </location>
    <ligand>
        <name>substrate</name>
    </ligand>
</feature>
<keyword evidence="6" id="KW-1185">Reference proteome</keyword>
<dbReference type="SUPFAM" id="SSF63829">
    <property type="entry name" value="Calcium-dependent phosphotriesterase"/>
    <property type="match status" value="1"/>
</dbReference>
<dbReference type="OrthoDB" id="2633250at2"/>
<feature type="binding site" evidence="3">
    <location>
        <position position="151"/>
    </location>
    <ligand>
        <name>a divalent metal cation</name>
        <dbReference type="ChEBI" id="CHEBI:60240"/>
    </ligand>
</feature>
<evidence type="ECO:0000259" key="4">
    <source>
        <dbReference type="Pfam" id="PF08450"/>
    </source>
</evidence>
<keyword evidence="3" id="KW-0479">Metal-binding</keyword>
<comment type="cofactor">
    <cofactor evidence="3">
        <name>Zn(2+)</name>
        <dbReference type="ChEBI" id="CHEBI:29105"/>
    </cofactor>
    <text evidence="3">Binds 1 divalent metal cation per subunit.</text>
</comment>
<dbReference type="RefSeq" id="WP_127790042.1">
    <property type="nucleotide sequence ID" value="NZ_SACL01000013.1"/>
</dbReference>
<dbReference type="PRINTS" id="PR01790">
    <property type="entry name" value="SMP30FAMILY"/>
</dbReference>
<feature type="binding site" evidence="3">
    <location>
        <position position="102"/>
    </location>
    <ligand>
        <name>substrate</name>
    </ligand>
</feature>
<feature type="active site" description="Proton donor/acceptor" evidence="2">
    <location>
        <position position="201"/>
    </location>
</feature>
<dbReference type="PANTHER" id="PTHR10907:SF47">
    <property type="entry name" value="REGUCALCIN"/>
    <property type="match status" value="1"/>
</dbReference>
<comment type="similarity">
    <text evidence="1">Belongs to the SMP-30/CGR1 family.</text>
</comment>
<dbReference type="Proteomes" id="UP000282957">
    <property type="component" value="Unassembled WGS sequence"/>
</dbReference>
<keyword evidence="3" id="KW-0862">Zinc</keyword>
<dbReference type="Gene3D" id="2.120.10.30">
    <property type="entry name" value="TolB, C-terminal domain"/>
    <property type="match status" value="1"/>
</dbReference>
<evidence type="ECO:0000313" key="6">
    <source>
        <dbReference type="Proteomes" id="UP000282957"/>
    </source>
</evidence>
<accession>A0A437LYV4</accession>
<dbReference type="GO" id="GO:0019853">
    <property type="term" value="P:L-ascorbic acid biosynthetic process"/>
    <property type="evidence" value="ECO:0007669"/>
    <property type="project" value="TreeGrafter"/>
</dbReference>
<organism evidence="5 6">
    <name type="scientific">Rhodovarius crocodyli</name>
    <dbReference type="NCBI Taxonomy" id="1979269"/>
    <lineage>
        <taxon>Bacteria</taxon>
        <taxon>Pseudomonadati</taxon>
        <taxon>Pseudomonadota</taxon>
        <taxon>Alphaproteobacteria</taxon>
        <taxon>Acetobacterales</taxon>
        <taxon>Roseomonadaceae</taxon>
        <taxon>Rhodovarius</taxon>
    </lineage>
</organism>